<sequence length="254" mass="30058">MQDEYDDDNKKEDENEEEEEYEDEYEYEDEDDEDENEEEEEEEDNANNNEEKGATNEKKRDEKIEPLRPLSVHYSQQKDERSSFNKNFNSFSSHVVDDPSTATTTTTTTNRFSQGYPPPSNPLPPPPPPPLPNMYSSAPHVSAFSPPQYFHYSTPNLMPHFPPMPFAGSSADYGTPSRNEKILFFFFFFLLKKIFYFLVQFKKKKNNKRQIVSSRFHVHPYNNKFFKKVPMFTSACYNLFIFEKKKKKRSRVRK</sequence>
<name>X6NPH7_RETFI</name>
<dbReference type="EMBL" id="ASPP01007354">
    <property type="protein sequence ID" value="ETO27282.1"/>
    <property type="molecule type" value="Genomic_DNA"/>
</dbReference>
<reference evidence="3 4" key="1">
    <citation type="journal article" date="2013" name="Curr. Biol.">
        <title>The Genome of the Foraminiferan Reticulomyxa filosa.</title>
        <authorList>
            <person name="Glockner G."/>
            <person name="Hulsmann N."/>
            <person name="Schleicher M."/>
            <person name="Noegel A.A."/>
            <person name="Eichinger L."/>
            <person name="Gallinger C."/>
            <person name="Pawlowski J."/>
            <person name="Sierra R."/>
            <person name="Euteneuer U."/>
            <person name="Pillet L."/>
            <person name="Moustafa A."/>
            <person name="Platzer M."/>
            <person name="Groth M."/>
            <person name="Szafranski K."/>
            <person name="Schliwa M."/>
        </authorList>
    </citation>
    <scope>NUCLEOTIDE SEQUENCE [LARGE SCALE GENOMIC DNA]</scope>
</reference>
<feature type="transmembrane region" description="Helical" evidence="2">
    <location>
        <begin position="182"/>
        <end position="199"/>
    </location>
</feature>
<feature type="compositionally biased region" description="Basic and acidic residues" evidence="1">
    <location>
        <begin position="49"/>
        <end position="66"/>
    </location>
</feature>
<keyword evidence="2" id="KW-0472">Membrane</keyword>
<accession>X6NPH7</accession>
<evidence type="ECO:0000313" key="3">
    <source>
        <dbReference type="EMBL" id="ETO27282.1"/>
    </source>
</evidence>
<dbReference type="Proteomes" id="UP000023152">
    <property type="component" value="Unassembled WGS sequence"/>
</dbReference>
<feature type="region of interest" description="Disordered" evidence="1">
    <location>
        <begin position="1"/>
        <end position="131"/>
    </location>
</feature>
<feature type="compositionally biased region" description="Low complexity" evidence="1">
    <location>
        <begin position="84"/>
        <end position="93"/>
    </location>
</feature>
<feature type="compositionally biased region" description="Acidic residues" evidence="1">
    <location>
        <begin position="14"/>
        <end position="45"/>
    </location>
</feature>
<dbReference type="AlphaFoldDB" id="X6NPH7"/>
<evidence type="ECO:0000256" key="2">
    <source>
        <dbReference type="SAM" id="Phobius"/>
    </source>
</evidence>
<comment type="caution">
    <text evidence="3">The sequence shown here is derived from an EMBL/GenBank/DDBJ whole genome shotgun (WGS) entry which is preliminary data.</text>
</comment>
<organism evidence="3 4">
    <name type="scientific">Reticulomyxa filosa</name>
    <dbReference type="NCBI Taxonomy" id="46433"/>
    <lineage>
        <taxon>Eukaryota</taxon>
        <taxon>Sar</taxon>
        <taxon>Rhizaria</taxon>
        <taxon>Retaria</taxon>
        <taxon>Foraminifera</taxon>
        <taxon>Monothalamids</taxon>
        <taxon>Reticulomyxidae</taxon>
        <taxon>Reticulomyxa</taxon>
    </lineage>
</organism>
<feature type="compositionally biased region" description="Pro residues" evidence="1">
    <location>
        <begin position="116"/>
        <end position="131"/>
    </location>
</feature>
<gene>
    <name evidence="3" type="ORF">RFI_09850</name>
</gene>
<proteinExistence type="predicted"/>
<keyword evidence="2" id="KW-1133">Transmembrane helix</keyword>
<evidence type="ECO:0000256" key="1">
    <source>
        <dbReference type="SAM" id="MobiDB-lite"/>
    </source>
</evidence>
<evidence type="ECO:0000313" key="4">
    <source>
        <dbReference type="Proteomes" id="UP000023152"/>
    </source>
</evidence>
<protein>
    <submittedName>
        <fullName evidence="3">Uncharacterized protein</fullName>
    </submittedName>
</protein>
<keyword evidence="4" id="KW-1185">Reference proteome</keyword>
<keyword evidence="2" id="KW-0812">Transmembrane</keyword>